<sequence length="100" mass="11324">MTLDGKTPFKTWIKSLKDKRSKARILQRIDRLRLGNFGDCRSVGAGVYELRLSFGPGFRVYFGLAGAEVVILLCGGDKASQQQDIQRAHDYWQEYTSHAD</sequence>
<name>A0A2W4VTU9_9CYAN</name>
<dbReference type="NCBIfam" id="TIGR02683">
    <property type="entry name" value="upstrm_HI1419"/>
    <property type="match status" value="1"/>
</dbReference>
<dbReference type="PIRSF" id="PIRSF028744">
    <property type="entry name" value="Addict_mod_HI1419"/>
    <property type="match status" value="1"/>
</dbReference>
<dbReference type="InterPro" id="IPR009241">
    <property type="entry name" value="HigB-like"/>
</dbReference>
<dbReference type="AlphaFoldDB" id="A0A2W4VTU9"/>
<dbReference type="InterPro" id="IPR014056">
    <property type="entry name" value="TypeIITA-like_toxin_pred"/>
</dbReference>
<reference evidence="1 2" key="2">
    <citation type="submission" date="2018-06" db="EMBL/GenBank/DDBJ databases">
        <title>Metagenomic assembly of (sub)arctic Cyanobacteria and their associated microbiome from non-axenic cultures.</title>
        <authorList>
            <person name="Baurain D."/>
        </authorList>
    </citation>
    <scope>NUCLEOTIDE SEQUENCE [LARGE SCALE GENOMIC DNA]</scope>
    <source>
        <strain evidence="1">ULC041bin1</strain>
    </source>
</reference>
<protein>
    <submittedName>
        <fullName evidence="1">Addiction module killer protein</fullName>
    </submittedName>
</protein>
<evidence type="ECO:0000313" key="2">
    <source>
        <dbReference type="Proteomes" id="UP000249081"/>
    </source>
</evidence>
<dbReference type="Pfam" id="PF05973">
    <property type="entry name" value="Gp49"/>
    <property type="match status" value="1"/>
</dbReference>
<dbReference type="EMBL" id="QBMN01000157">
    <property type="protein sequence ID" value="PZO35852.1"/>
    <property type="molecule type" value="Genomic_DNA"/>
</dbReference>
<accession>A0A2W4VTU9</accession>
<comment type="caution">
    <text evidence="1">The sequence shown here is derived from an EMBL/GenBank/DDBJ whole genome shotgun (WGS) entry which is preliminary data.</text>
</comment>
<reference evidence="2" key="1">
    <citation type="submission" date="2018-04" db="EMBL/GenBank/DDBJ databases">
        <authorList>
            <person name="Cornet L."/>
        </authorList>
    </citation>
    <scope>NUCLEOTIDE SEQUENCE [LARGE SCALE GENOMIC DNA]</scope>
</reference>
<organism evidence="1 2">
    <name type="scientific">Shackletoniella antarctica</name>
    <dbReference type="NCBI Taxonomy" id="268115"/>
    <lineage>
        <taxon>Bacteria</taxon>
        <taxon>Bacillati</taxon>
        <taxon>Cyanobacteriota</taxon>
        <taxon>Cyanophyceae</taxon>
        <taxon>Oculatellales</taxon>
        <taxon>Oculatellaceae</taxon>
        <taxon>Shackletoniella</taxon>
    </lineage>
</organism>
<dbReference type="PANTHER" id="PTHR41791:SF1">
    <property type="entry name" value="SSL7039 PROTEIN"/>
    <property type="match status" value="1"/>
</dbReference>
<dbReference type="PANTHER" id="PTHR41791">
    <property type="entry name" value="SSL7039 PROTEIN"/>
    <property type="match status" value="1"/>
</dbReference>
<evidence type="ECO:0000313" key="1">
    <source>
        <dbReference type="EMBL" id="PZO35852.1"/>
    </source>
</evidence>
<proteinExistence type="predicted"/>
<dbReference type="Proteomes" id="UP000249081">
    <property type="component" value="Unassembled WGS sequence"/>
</dbReference>
<gene>
    <name evidence="1" type="ORF">DCF17_18115</name>
</gene>